<proteinExistence type="predicted"/>
<evidence type="ECO:0000313" key="3">
    <source>
        <dbReference type="Proteomes" id="UP000183410"/>
    </source>
</evidence>
<evidence type="ECO:0000313" key="2">
    <source>
        <dbReference type="EMBL" id="SFE74577.1"/>
    </source>
</evidence>
<dbReference type="RefSeq" id="WP_231594261.1">
    <property type="nucleotide sequence ID" value="NZ_FONN01000006.1"/>
</dbReference>
<dbReference type="EMBL" id="FONN01000006">
    <property type="protein sequence ID" value="SFE74577.1"/>
    <property type="molecule type" value="Genomic_DNA"/>
</dbReference>
<dbReference type="AlphaFoldDB" id="A0A1I2D1Z7"/>
<reference evidence="3" key="1">
    <citation type="submission" date="2016-10" db="EMBL/GenBank/DDBJ databases">
        <authorList>
            <person name="Varghese N."/>
            <person name="Submissions S."/>
        </authorList>
    </citation>
    <scope>NUCLEOTIDE SEQUENCE [LARGE SCALE GENOMIC DNA]</scope>
    <source>
        <strain evidence="3">CGMCC 1.10223</strain>
    </source>
</reference>
<gene>
    <name evidence="2" type="ORF">SAMN04487969_10656</name>
</gene>
<feature type="compositionally biased region" description="Polar residues" evidence="1">
    <location>
        <begin position="367"/>
        <end position="395"/>
    </location>
</feature>
<accession>A0A1I2D1Z7</accession>
<feature type="region of interest" description="Disordered" evidence="1">
    <location>
        <begin position="511"/>
        <end position="539"/>
    </location>
</feature>
<feature type="compositionally biased region" description="Basic and acidic residues" evidence="1">
    <location>
        <begin position="419"/>
        <end position="429"/>
    </location>
</feature>
<feature type="region of interest" description="Disordered" evidence="1">
    <location>
        <begin position="667"/>
        <end position="689"/>
    </location>
</feature>
<feature type="region of interest" description="Disordered" evidence="1">
    <location>
        <begin position="366"/>
        <end position="455"/>
    </location>
</feature>
<feature type="compositionally biased region" description="Basic and acidic residues" evidence="1">
    <location>
        <begin position="1"/>
        <end position="19"/>
    </location>
</feature>
<sequence>MLDKYDVVRNRQRQGEEAKQNVLSGMYNRPTAVQDKYEVVRNRVVQQPAVQVASPTPVWDKIAGAAQGGSAVQAKPEQIPGTLFNRDLSPATGVSGTVMGQKQRLKEQQAAERQERALNSPLSKLTSWYRPAEWPTAKLIDRIVPKAVDEGLSSLLDGKTGGERLGEAIRETDIPGVTDTGPIPNFIRGIGDTATLGLSSYMDRQMGMPERAEGATQTTAGKTGQFVGYLLPGTAAWKVAGAATKGMANKAGQTVTRGTMGGAMLGTAREVGEYQLGVNEQSLSGRAADVALDTVLGGAGDLALYGLGKGVQMVRQAPGDVLASTLRNVDSHNNTAGEVQIGLTAPTGERSGWREIADGLPDVQAALPTSTSKGKSADPSPNSWEDFVQTGQQMKQEGHFTPDRGSEGIKSPRTPVTEGEGRSLSDLIERTFPGKKSRVRSGDAPQAGSSLSKFEAPRATITKAAERLSQAVGGSGKVLHPIRAVLERLKGLGGTRTQALHNRQLPSEMQHQLGTRASTTANNRSRTASNDGSGLTPAELNLLSNESKNAEQMGTGYRLMQELEAAGEHQRAAALGDRLTQDLAQDANSDTFRVNERLEENAGVIAGYKGSDPGEVAAANTVGDQYFQNTKHLSSPIVPHDETLSKGVRDSTVGVIKSSEISMPNMESIRSSSNEGTGKVGSGGSVAKESGDVVEETVAYSRVQGGQSKDILKVNGDGTLSLNEKFKSNDLNVSTGKDHAEYFKNKRGDGSYKVEFEAPKWLDELIQENAISQDFYKSNPLNQGGRAPKIVDKGIFEKYNFDGLAYELPSPVSEWLVEYAKNVRIVP</sequence>
<dbReference type="Proteomes" id="UP000183410">
    <property type="component" value="Unassembled WGS sequence"/>
</dbReference>
<organism evidence="2 3">
    <name type="scientific">Paenibacillus algorifonticola</name>
    <dbReference type="NCBI Taxonomy" id="684063"/>
    <lineage>
        <taxon>Bacteria</taxon>
        <taxon>Bacillati</taxon>
        <taxon>Bacillota</taxon>
        <taxon>Bacilli</taxon>
        <taxon>Bacillales</taxon>
        <taxon>Paenibacillaceae</taxon>
        <taxon>Paenibacillus</taxon>
    </lineage>
</organism>
<feature type="compositionally biased region" description="Basic and acidic residues" evidence="1">
    <location>
        <begin position="396"/>
        <end position="407"/>
    </location>
</feature>
<protein>
    <submittedName>
        <fullName evidence="2">Uncharacterized protein</fullName>
    </submittedName>
</protein>
<feature type="compositionally biased region" description="Polar residues" evidence="1">
    <location>
        <begin position="511"/>
        <end position="533"/>
    </location>
</feature>
<evidence type="ECO:0000256" key="1">
    <source>
        <dbReference type="SAM" id="MobiDB-lite"/>
    </source>
</evidence>
<name>A0A1I2D1Z7_9BACL</name>
<feature type="region of interest" description="Disordered" evidence="1">
    <location>
        <begin position="1"/>
        <end position="22"/>
    </location>
</feature>
<keyword evidence="3" id="KW-1185">Reference proteome</keyword>